<dbReference type="Gene3D" id="2.40.420.20">
    <property type="match status" value="1"/>
</dbReference>
<evidence type="ECO:0000256" key="2">
    <source>
        <dbReference type="ARBA" id="ARBA00009477"/>
    </source>
</evidence>
<evidence type="ECO:0000259" key="7">
    <source>
        <dbReference type="Pfam" id="PF25917"/>
    </source>
</evidence>
<evidence type="ECO:0000259" key="8">
    <source>
        <dbReference type="Pfam" id="PF25944"/>
    </source>
</evidence>
<dbReference type="OrthoDB" id="5379451at2"/>
<evidence type="ECO:0000259" key="9">
    <source>
        <dbReference type="Pfam" id="PF25967"/>
    </source>
</evidence>
<evidence type="ECO:0000256" key="3">
    <source>
        <dbReference type="ARBA" id="ARBA00022448"/>
    </source>
</evidence>
<dbReference type="EMBL" id="CP024785">
    <property type="protein sequence ID" value="AUB42576.1"/>
    <property type="molecule type" value="Genomic_DNA"/>
</dbReference>
<sequence length="436" mass="47277">MTSPEPQTDFGEKAPQDSFEPPSGKRRWLWILAGLLLLGGGATLVWRLLTPQNLAPSTANAQPQGVRVKISTVQSGIIEESSNFIASLKSQRSVTLQPRIQGQVTQIFVKSGDPVAQGAAILQVDPTSQAGISGSNAVPQGFLVQLENARATLKSLEAQRPSYVANVQLYQQNYEKFVALAEEGAVSRQTRNQFGNRLANAKANLEAIDSRIQAQRANILQAERTLQQANVNIPQQGNIQSDKITAPFSGTVGNIAVKVGDLVNTSTQLVNIAQNRPLEVNISVPLQQGPQLRKGMPVEVMNTQGQKLGRSRVFFIAPTANNETQGILIKALFDNPNGQLRADQLVRARVFWNQRPGVLIPTTAMTRVGGDTFVYVVETETSPQGVSQQVARQKRVKLGETKGNNYQVIEGLQPEDKVIISGLLNLRDGVAIAPET</sequence>
<dbReference type="Pfam" id="PF25917">
    <property type="entry name" value="BSH_RND"/>
    <property type="match status" value="1"/>
</dbReference>
<dbReference type="SUPFAM" id="SSF111369">
    <property type="entry name" value="HlyD-like secretion proteins"/>
    <property type="match status" value="1"/>
</dbReference>
<evidence type="ECO:0000256" key="6">
    <source>
        <dbReference type="SAM" id="Phobius"/>
    </source>
</evidence>
<evidence type="ECO:0000313" key="10">
    <source>
        <dbReference type="EMBL" id="AUB42576.1"/>
    </source>
</evidence>
<comment type="subcellular location">
    <subcellularLocation>
        <location evidence="1">Cell membrane</location>
    </subcellularLocation>
</comment>
<evidence type="ECO:0000313" key="11">
    <source>
        <dbReference type="Proteomes" id="UP000232003"/>
    </source>
</evidence>
<gene>
    <name evidence="10" type="ORF">COO91_08718</name>
</gene>
<dbReference type="AlphaFoldDB" id="A0A2K8T4D1"/>
<dbReference type="NCBIfam" id="TIGR01730">
    <property type="entry name" value="RND_mfp"/>
    <property type="match status" value="1"/>
</dbReference>
<keyword evidence="3" id="KW-0813">Transport</keyword>
<dbReference type="KEGG" id="nfl:COO91_08718"/>
<evidence type="ECO:0000256" key="1">
    <source>
        <dbReference type="ARBA" id="ARBA00004236"/>
    </source>
</evidence>
<organism evidence="10 11">
    <name type="scientific">Nostoc flagelliforme CCNUN1</name>
    <dbReference type="NCBI Taxonomy" id="2038116"/>
    <lineage>
        <taxon>Bacteria</taxon>
        <taxon>Bacillati</taxon>
        <taxon>Cyanobacteriota</taxon>
        <taxon>Cyanophyceae</taxon>
        <taxon>Nostocales</taxon>
        <taxon>Nostocaceae</taxon>
        <taxon>Nostoc</taxon>
    </lineage>
</organism>
<dbReference type="RefSeq" id="WP_100902547.1">
    <property type="nucleotide sequence ID" value="NZ_CAWNNC010000001.1"/>
</dbReference>
<dbReference type="Pfam" id="PF25944">
    <property type="entry name" value="Beta-barrel_RND"/>
    <property type="match status" value="1"/>
</dbReference>
<protein>
    <submittedName>
        <fullName evidence="10">Multidrug efflux pump subunit AcrA</fullName>
    </submittedName>
</protein>
<dbReference type="PANTHER" id="PTHR30469:SF39">
    <property type="entry name" value="SLL0180 PROTEIN"/>
    <property type="match status" value="1"/>
</dbReference>
<reference evidence="10 11" key="1">
    <citation type="submission" date="2017-11" db="EMBL/GenBank/DDBJ databases">
        <title>Complete genome of a free-living desiccation-tolerant cyanobacterium and its photosynthetic adaptation to extreme terrestrial habitat.</title>
        <authorList>
            <person name="Shang J."/>
        </authorList>
    </citation>
    <scope>NUCLEOTIDE SEQUENCE [LARGE SCALE GENOMIC DNA]</scope>
    <source>
        <strain evidence="10 11">CCNUN1</strain>
    </source>
</reference>
<feature type="domain" description="Multidrug resistance protein MdtA-like beta-barrel" evidence="8">
    <location>
        <begin position="293"/>
        <end position="350"/>
    </location>
</feature>
<keyword evidence="11" id="KW-1185">Reference proteome</keyword>
<dbReference type="GO" id="GO:0015562">
    <property type="term" value="F:efflux transmembrane transporter activity"/>
    <property type="evidence" value="ECO:0007669"/>
    <property type="project" value="TreeGrafter"/>
</dbReference>
<accession>A0A2K8T4D1</accession>
<dbReference type="Gene3D" id="2.40.50.100">
    <property type="match status" value="1"/>
</dbReference>
<name>A0A2K8T4D1_9NOSO</name>
<dbReference type="Pfam" id="PF25967">
    <property type="entry name" value="RND-MFP_C"/>
    <property type="match status" value="1"/>
</dbReference>
<feature type="coiled-coil region" evidence="4">
    <location>
        <begin position="198"/>
        <end position="232"/>
    </location>
</feature>
<dbReference type="InterPro" id="IPR058626">
    <property type="entry name" value="MdtA-like_b-barrel"/>
</dbReference>
<evidence type="ECO:0000256" key="5">
    <source>
        <dbReference type="SAM" id="MobiDB-lite"/>
    </source>
</evidence>
<keyword evidence="6" id="KW-1133">Transmembrane helix</keyword>
<dbReference type="Proteomes" id="UP000232003">
    <property type="component" value="Chromosome"/>
</dbReference>
<dbReference type="FunFam" id="2.40.420.20:FF:000007">
    <property type="entry name" value="HAE1 family efflux pump MFP component"/>
    <property type="match status" value="1"/>
</dbReference>
<keyword evidence="4" id="KW-0175">Coiled coil</keyword>
<evidence type="ECO:0000256" key="4">
    <source>
        <dbReference type="SAM" id="Coils"/>
    </source>
</evidence>
<dbReference type="InterPro" id="IPR006143">
    <property type="entry name" value="RND_pump_MFP"/>
</dbReference>
<keyword evidence="6" id="KW-0472">Membrane</keyword>
<feature type="transmembrane region" description="Helical" evidence="6">
    <location>
        <begin position="28"/>
        <end position="49"/>
    </location>
</feature>
<dbReference type="InterPro" id="IPR058627">
    <property type="entry name" value="MdtA-like_C"/>
</dbReference>
<feature type="domain" description="Multidrug resistance protein MdtA-like C-terminal permuted SH3" evidence="9">
    <location>
        <begin position="358"/>
        <end position="423"/>
    </location>
</feature>
<keyword evidence="6" id="KW-0812">Transmembrane</keyword>
<comment type="similarity">
    <text evidence="2">Belongs to the membrane fusion protein (MFP) (TC 8.A.1) family.</text>
</comment>
<proteinExistence type="inferred from homology"/>
<feature type="domain" description="Multidrug resistance protein MdtA-like barrel-sandwich hybrid" evidence="7">
    <location>
        <begin position="92"/>
        <end position="272"/>
    </location>
</feature>
<dbReference type="GO" id="GO:1990281">
    <property type="term" value="C:efflux pump complex"/>
    <property type="evidence" value="ECO:0007669"/>
    <property type="project" value="TreeGrafter"/>
</dbReference>
<dbReference type="Gene3D" id="1.10.287.470">
    <property type="entry name" value="Helix hairpin bin"/>
    <property type="match status" value="1"/>
</dbReference>
<dbReference type="Gene3D" id="2.40.30.170">
    <property type="match status" value="1"/>
</dbReference>
<feature type="region of interest" description="Disordered" evidence="5">
    <location>
        <begin position="1"/>
        <end position="23"/>
    </location>
</feature>
<dbReference type="InterPro" id="IPR058625">
    <property type="entry name" value="MdtA-like_BSH"/>
</dbReference>
<dbReference type="PANTHER" id="PTHR30469">
    <property type="entry name" value="MULTIDRUG RESISTANCE PROTEIN MDTA"/>
    <property type="match status" value="1"/>
</dbReference>